<organism evidence="1 2">
    <name type="scientific">Bacillus infantis NRRL B-14911</name>
    <dbReference type="NCBI Taxonomy" id="1367477"/>
    <lineage>
        <taxon>Bacteria</taxon>
        <taxon>Bacillati</taxon>
        <taxon>Bacillota</taxon>
        <taxon>Bacilli</taxon>
        <taxon>Bacillales</taxon>
        <taxon>Bacillaceae</taxon>
        <taxon>Bacillus</taxon>
    </lineage>
</organism>
<protein>
    <submittedName>
        <fullName evidence="1">Uncharacterized protein</fullName>
    </submittedName>
</protein>
<dbReference type="HOGENOM" id="CLU_185004_0_0_9"/>
<dbReference type="AlphaFoldDB" id="U5LF82"/>
<proteinExistence type="predicted"/>
<dbReference type="EMBL" id="CP006643">
    <property type="protein sequence ID" value="AGX06078.1"/>
    <property type="molecule type" value="Genomic_DNA"/>
</dbReference>
<keyword evidence="2" id="KW-1185">Reference proteome</keyword>
<evidence type="ECO:0000313" key="1">
    <source>
        <dbReference type="EMBL" id="AGX06078.1"/>
    </source>
</evidence>
<reference evidence="1 2" key="1">
    <citation type="submission" date="2013-07" db="EMBL/GenBank/DDBJ databases">
        <title>Complete genome sequence of Bacillus infantis NRRL B-14911 that has potential to induce cardiac disease by antigenic mimicry.</title>
        <authorList>
            <person name="Massilamany C."/>
            <person name="Smith T.P.L."/>
            <person name="Loy J.D."/>
            <person name="Barletta R."/>
            <person name="Reddy J."/>
        </authorList>
    </citation>
    <scope>NUCLEOTIDE SEQUENCE [LARGE SCALE GENOMIC DNA]</scope>
    <source>
        <strain evidence="1 2">NRRL B-14911</strain>
    </source>
</reference>
<dbReference type="KEGG" id="bif:N288_21160"/>
<accession>U5LF82</accession>
<sequence length="68" mass="7756">MFIEMVPIHTKLLALADERKVFPSCLSAHMQKGIFIFTEKSPVLKPWNNLALVSGNYSYGDWQDDISL</sequence>
<dbReference type="Proteomes" id="UP000017805">
    <property type="component" value="Chromosome"/>
</dbReference>
<gene>
    <name evidence="1" type="ORF">N288_21160</name>
</gene>
<dbReference type="PATRIC" id="fig|1367477.3.peg.4213"/>
<evidence type="ECO:0000313" key="2">
    <source>
        <dbReference type="Proteomes" id="UP000017805"/>
    </source>
</evidence>
<name>U5LF82_9BACI</name>
<dbReference type="STRING" id="1367477.N288_21160"/>